<evidence type="ECO:0000313" key="1">
    <source>
        <dbReference type="EMBL" id="PVH93537.1"/>
    </source>
</evidence>
<protein>
    <recommendedName>
        <fullName evidence="3">C6 zinc finger domain-containing protein</fullName>
    </recommendedName>
</protein>
<accession>A0A2V1D609</accession>
<dbReference type="OrthoDB" id="416217at2759"/>
<dbReference type="PANTHER" id="PTHR47657">
    <property type="entry name" value="STEROL REGULATORY ELEMENT-BINDING PROTEIN ECM22"/>
    <property type="match status" value="1"/>
</dbReference>
<dbReference type="InterPro" id="IPR052400">
    <property type="entry name" value="Zn2-C6_fungal_TF"/>
</dbReference>
<dbReference type="EMBL" id="KZ805582">
    <property type="protein sequence ID" value="PVH93537.1"/>
    <property type="molecule type" value="Genomic_DNA"/>
</dbReference>
<name>A0A2V1D609_9PLEO</name>
<proteinExistence type="predicted"/>
<gene>
    <name evidence="1" type="ORF">DM02DRAFT_476116</name>
</gene>
<sequence>PSANSAARKRRGHTKSRFGCFSCKKRKIKYDYLMHSILALSGSHLSMFSDDPSCRKALFHRQKAITGLEEAFGRWPPSALEAHIMLATSYLLAAQSMYISDGHLDHILSLRGCALISRLITSNRLEGVFSIYPRLLDGFGLKPKPENFSAVDQLLVRQAFQSIMGFSHHLNAGTDMERALFAQLVETIRPLLIPIQHLESPGPPSTIQTEMNSEPTGDPASCTLVPFLSPLPHRDNPTFLQQFTTANEETSFQNSGVVAEVPADHRPEPGRSFNALVSGFFIPVTSPRDEVLHLYSPSNKLGNIILAHLFAVHFIVSPICALESSFAIPIKGRVEWFERIIDAVEDDREVQWTKYMELPSRILRVVRSYLNQKRSLAFGDIYSILVKDPGVFREGR</sequence>
<keyword evidence="2" id="KW-1185">Reference proteome</keyword>
<dbReference type="GO" id="GO:0000981">
    <property type="term" value="F:DNA-binding transcription factor activity, RNA polymerase II-specific"/>
    <property type="evidence" value="ECO:0007669"/>
    <property type="project" value="TreeGrafter"/>
</dbReference>
<dbReference type="Proteomes" id="UP000244855">
    <property type="component" value="Unassembled WGS sequence"/>
</dbReference>
<organism evidence="1 2">
    <name type="scientific">Periconia macrospinosa</name>
    <dbReference type="NCBI Taxonomy" id="97972"/>
    <lineage>
        <taxon>Eukaryota</taxon>
        <taxon>Fungi</taxon>
        <taxon>Dikarya</taxon>
        <taxon>Ascomycota</taxon>
        <taxon>Pezizomycotina</taxon>
        <taxon>Dothideomycetes</taxon>
        <taxon>Pleosporomycetidae</taxon>
        <taxon>Pleosporales</taxon>
        <taxon>Massarineae</taxon>
        <taxon>Periconiaceae</taxon>
        <taxon>Periconia</taxon>
    </lineage>
</organism>
<feature type="non-terminal residue" evidence="1">
    <location>
        <position position="1"/>
    </location>
</feature>
<evidence type="ECO:0008006" key="3">
    <source>
        <dbReference type="Google" id="ProtNLM"/>
    </source>
</evidence>
<dbReference type="AlphaFoldDB" id="A0A2V1D609"/>
<reference evidence="1 2" key="1">
    <citation type="journal article" date="2018" name="Sci. Rep.">
        <title>Comparative genomics provides insights into the lifestyle and reveals functional heterogeneity of dark septate endophytic fungi.</title>
        <authorList>
            <person name="Knapp D.G."/>
            <person name="Nemeth J.B."/>
            <person name="Barry K."/>
            <person name="Hainaut M."/>
            <person name="Henrissat B."/>
            <person name="Johnson J."/>
            <person name="Kuo A."/>
            <person name="Lim J.H.P."/>
            <person name="Lipzen A."/>
            <person name="Nolan M."/>
            <person name="Ohm R.A."/>
            <person name="Tamas L."/>
            <person name="Grigoriev I.V."/>
            <person name="Spatafora J.W."/>
            <person name="Nagy L.G."/>
            <person name="Kovacs G.M."/>
        </authorList>
    </citation>
    <scope>NUCLEOTIDE SEQUENCE [LARGE SCALE GENOMIC DNA]</scope>
    <source>
        <strain evidence="1 2">DSE2036</strain>
    </source>
</reference>
<dbReference type="STRING" id="97972.A0A2V1D609"/>
<dbReference type="PANTHER" id="PTHR47657:SF7">
    <property type="entry name" value="STEROL REGULATORY ELEMENT-BINDING PROTEIN ECM22"/>
    <property type="match status" value="1"/>
</dbReference>
<evidence type="ECO:0000313" key="2">
    <source>
        <dbReference type="Proteomes" id="UP000244855"/>
    </source>
</evidence>
<feature type="non-terminal residue" evidence="1">
    <location>
        <position position="396"/>
    </location>
</feature>